<keyword evidence="4" id="KW-1185">Reference proteome</keyword>
<dbReference type="Gene3D" id="3.30.9.10">
    <property type="entry name" value="D-Amino Acid Oxidase, subunit A, domain 2"/>
    <property type="match status" value="1"/>
</dbReference>
<dbReference type="SUPFAM" id="SSF51905">
    <property type="entry name" value="FAD/NAD(P)-binding domain"/>
    <property type="match status" value="1"/>
</dbReference>
<evidence type="ECO:0000313" key="4">
    <source>
        <dbReference type="Proteomes" id="UP000321275"/>
    </source>
</evidence>
<proteinExistence type="predicted"/>
<sequence length="417" mass="45915">MTRETLVLGAGMVGTSIAYHLARRGRSVTLVDRRAPGEETSFGNAGIIQREAVFPHAFPRDLGTLLRVLPNRSIDIRYRLKGMAAAAGPLFQYWRRSAPASYRQIVPEYASLIMRSTEEHQRLIDAAGAEALISRKGWFDAFRSQKHLEAFAGEAEEAARRFGVGYRSLTPAELKAQEPDLAAEAFVGAIEWTNSWTVLDPGGLVRAYAGAFEAAGGRFQRGEVRQVVRTASGWRLDLADGSLEAQELVLAAGPWSGDWLQQLGYRLPLFPKRGYHMHYAGEGEARLNHWLMDFDAGYLLAPMRAGVRLTTGAELTTRDAPARHEQLAAAEKVARRLFPLGPRQDAAPWVGNRPCMPDMKPVIGPAPRHKGLWFAFGHGHQGFTLGPVTGRLMGEMMDGEETAVPMAPFRAERFAGV</sequence>
<evidence type="ECO:0000259" key="2">
    <source>
        <dbReference type="Pfam" id="PF01266"/>
    </source>
</evidence>
<dbReference type="EMBL" id="BJUK01000006">
    <property type="protein sequence ID" value="GEK46494.1"/>
    <property type="molecule type" value="Genomic_DNA"/>
</dbReference>
<dbReference type="PANTHER" id="PTHR13847">
    <property type="entry name" value="SARCOSINE DEHYDROGENASE-RELATED"/>
    <property type="match status" value="1"/>
</dbReference>
<keyword evidence="1" id="KW-0560">Oxidoreductase</keyword>
<dbReference type="GO" id="GO:0016491">
    <property type="term" value="F:oxidoreductase activity"/>
    <property type="evidence" value="ECO:0007669"/>
    <property type="project" value="UniProtKB-KW"/>
</dbReference>
<dbReference type="PANTHER" id="PTHR13847:SF289">
    <property type="entry name" value="GLYCINE OXIDASE"/>
    <property type="match status" value="1"/>
</dbReference>
<dbReference type="RefSeq" id="WP_146801772.1">
    <property type="nucleotide sequence ID" value="NZ_BJUK01000006.1"/>
</dbReference>
<protein>
    <submittedName>
        <fullName evidence="3">D-amino-acid dehydrogenase</fullName>
    </submittedName>
</protein>
<accession>A0A510X503</accession>
<name>A0A510X503_9GAMM</name>
<reference evidence="3 4" key="1">
    <citation type="submission" date="2019-07" db="EMBL/GenBank/DDBJ databases">
        <title>Whole genome shotgun sequence of Halomonas pacifica NBRC 102220.</title>
        <authorList>
            <person name="Hosoyama A."/>
            <person name="Uohara A."/>
            <person name="Ohji S."/>
            <person name="Ichikawa N."/>
        </authorList>
    </citation>
    <scope>NUCLEOTIDE SEQUENCE [LARGE SCALE GENOMIC DNA]</scope>
    <source>
        <strain evidence="3 4">NBRC 102220</strain>
    </source>
</reference>
<dbReference type="InterPro" id="IPR006076">
    <property type="entry name" value="FAD-dep_OxRdtase"/>
</dbReference>
<gene>
    <name evidence="3" type="ORF">HPA02_07770</name>
</gene>
<dbReference type="AlphaFoldDB" id="A0A510X503"/>
<evidence type="ECO:0000313" key="3">
    <source>
        <dbReference type="EMBL" id="GEK46494.1"/>
    </source>
</evidence>
<feature type="domain" description="FAD dependent oxidoreductase" evidence="2">
    <location>
        <begin position="6"/>
        <end position="396"/>
    </location>
</feature>
<dbReference type="Proteomes" id="UP000321275">
    <property type="component" value="Unassembled WGS sequence"/>
</dbReference>
<dbReference type="OrthoDB" id="9805337at2"/>
<dbReference type="GO" id="GO:0005737">
    <property type="term" value="C:cytoplasm"/>
    <property type="evidence" value="ECO:0007669"/>
    <property type="project" value="TreeGrafter"/>
</dbReference>
<dbReference type="InterPro" id="IPR036188">
    <property type="entry name" value="FAD/NAD-bd_sf"/>
</dbReference>
<dbReference type="SUPFAM" id="SSF54373">
    <property type="entry name" value="FAD-linked reductases, C-terminal domain"/>
    <property type="match status" value="1"/>
</dbReference>
<evidence type="ECO:0000256" key="1">
    <source>
        <dbReference type="ARBA" id="ARBA00023002"/>
    </source>
</evidence>
<dbReference type="Pfam" id="PF01266">
    <property type="entry name" value="DAO"/>
    <property type="match status" value="1"/>
</dbReference>
<dbReference type="Gene3D" id="3.50.50.60">
    <property type="entry name" value="FAD/NAD(P)-binding domain"/>
    <property type="match status" value="2"/>
</dbReference>
<organism evidence="3 4">
    <name type="scientific">Bisbaumannia pacifica</name>
    <dbReference type="NCBI Taxonomy" id="77098"/>
    <lineage>
        <taxon>Bacteria</taxon>
        <taxon>Pseudomonadati</taxon>
        <taxon>Pseudomonadota</taxon>
        <taxon>Gammaproteobacteria</taxon>
        <taxon>Oceanospirillales</taxon>
        <taxon>Halomonadaceae</taxon>
        <taxon>Bisbaumannia</taxon>
    </lineage>
</organism>
<comment type="caution">
    <text evidence="3">The sequence shown here is derived from an EMBL/GenBank/DDBJ whole genome shotgun (WGS) entry which is preliminary data.</text>
</comment>